<dbReference type="PANTHER" id="PTHR30069">
    <property type="entry name" value="TONB-DEPENDENT OUTER MEMBRANE RECEPTOR"/>
    <property type="match status" value="1"/>
</dbReference>
<dbReference type="Pfam" id="PF13715">
    <property type="entry name" value="CarbopepD_reg_2"/>
    <property type="match status" value="1"/>
</dbReference>
<dbReference type="RefSeq" id="WP_109266010.1">
    <property type="nucleotide sequence ID" value="NZ_QEWP01000024.1"/>
</dbReference>
<organism evidence="2 3">
    <name type="scientific">Marinilabilia rubra</name>
    <dbReference type="NCBI Taxonomy" id="2162893"/>
    <lineage>
        <taxon>Bacteria</taxon>
        <taxon>Pseudomonadati</taxon>
        <taxon>Bacteroidota</taxon>
        <taxon>Bacteroidia</taxon>
        <taxon>Marinilabiliales</taxon>
        <taxon>Marinilabiliaceae</taxon>
        <taxon>Marinilabilia</taxon>
    </lineage>
</organism>
<dbReference type="OrthoDB" id="9804995at2"/>
<accession>A0A2U2B438</accession>
<keyword evidence="3" id="KW-1185">Reference proteome</keyword>
<dbReference type="InterPro" id="IPR008969">
    <property type="entry name" value="CarboxyPept-like_regulatory"/>
</dbReference>
<evidence type="ECO:0000313" key="2">
    <source>
        <dbReference type="EMBL" id="PWD97826.1"/>
    </source>
</evidence>
<dbReference type="GO" id="GO:0015344">
    <property type="term" value="F:siderophore uptake transmembrane transporter activity"/>
    <property type="evidence" value="ECO:0007669"/>
    <property type="project" value="TreeGrafter"/>
</dbReference>
<evidence type="ECO:0000256" key="1">
    <source>
        <dbReference type="ARBA" id="ARBA00022729"/>
    </source>
</evidence>
<dbReference type="GO" id="GO:0009279">
    <property type="term" value="C:cell outer membrane"/>
    <property type="evidence" value="ECO:0007669"/>
    <property type="project" value="TreeGrafter"/>
</dbReference>
<dbReference type="PANTHER" id="PTHR30069:SF29">
    <property type="entry name" value="HEMOGLOBIN AND HEMOGLOBIN-HAPTOGLOBIN-BINDING PROTEIN 1-RELATED"/>
    <property type="match status" value="1"/>
</dbReference>
<keyword evidence="1" id="KW-0732">Signal</keyword>
<dbReference type="EMBL" id="QEWP01000024">
    <property type="protein sequence ID" value="PWD97826.1"/>
    <property type="molecule type" value="Genomic_DNA"/>
</dbReference>
<dbReference type="AlphaFoldDB" id="A0A2U2B438"/>
<dbReference type="SUPFAM" id="SSF49464">
    <property type="entry name" value="Carboxypeptidase regulatory domain-like"/>
    <property type="match status" value="1"/>
</dbReference>
<dbReference type="GO" id="GO:0044718">
    <property type="term" value="P:siderophore transmembrane transport"/>
    <property type="evidence" value="ECO:0007669"/>
    <property type="project" value="TreeGrafter"/>
</dbReference>
<sequence>MNRVVFLFVYLLIVSSVFSQEPFQIVRGVVKDASSRETLPGANVLLREKGMGTITNMEGHFEFSEVPVGRYTLEVRFVGYNPAVIPEIVVGSGKEVVLNIDMEERVSQIEEVVVKSSFRKDRPINSMASVSARTFSVEEARRYAGSLDDPGRMAGNFAGVTTAGINVNAIVVRGNAPKGLLWRLEGIDIPVPSHFAGSNVAGGGGLTMFSSQVLANSDFYTGAFPAEYGNGTAGVFDMKLRSGNNRSFEYSGQVGVQGIEAAAEGPLKKDGQGSFLFNYRYSTMALVFKFLPETKEMNEIPVYQDLSFKLNLPSPNGGTFSLWGIGGLSKSTSDGFDEAEKWEFPENRQKMRFEYNMGAGGITYKKSLSGQTFLRSTIAANAGQHLYSEKLRLDKENPSELSPKLFVENIEGKVTWSSLVTHKYNASLNLRGGFDANSLFYDLTGKARNIESGSFDHFLEGDGETWLMEGHLQGKYNFSDGFYMTAGVNASWFQVTDDFRLEPRLSMGMNLNPQHFISFGYGNHSQTEPLFIYYVTNGNEAADESIRPNKTLKRMGAHHFVIGYNWSPTNYFRVKVEPYYQALYDVPVVAKSPYSMLNFRSDWSFDRKLVNEGTGKNIGVDVTIERFLKNGYYYMVTGSVYDSKYKGGDDVERRTRYDGGYVLNLLGGKEWKVRNRNLLGANLKITMRGPYWFHPVDEEATHMAKEVIYDEHKPFVDRYSNLEAITDFTLTYRVNGKKTSSVLALQIKNIAGRQYQGKRYNLQKELVENEFFDSAIPFISYKIEF</sequence>
<dbReference type="Proteomes" id="UP000244956">
    <property type="component" value="Unassembled WGS sequence"/>
</dbReference>
<proteinExistence type="predicted"/>
<dbReference type="Gene3D" id="2.60.40.1120">
    <property type="entry name" value="Carboxypeptidase-like, regulatory domain"/>
    <property type="match status" value="1"/>
</dbReference>
<keyword evidence="2" id="KW-0675">Receptor</keyword>
<name>A0A2U2B438_9BACT</name>
<dbReference type="SUPFAM" id="SSF56935">
    <property type="entry name" value="Porins"/>
    <property type="match status" value="1"/>
</dbReference>
<comment type="caution">
    <text evidence="2">The sequence shown here is derived from an EMBL/GenBank/DDBJ whole genome shotgun (WGS) entry which is preliminary data.</text>
</comment>
<dbReference type="InterPro" id="IPR039426">
    <property type="entry name" value="TonB-dep_rcpt-like"/>
</dbReference>
<protein>
    <submittedName>
        <fullName evidence="2">TonB-dependent receptor</fullName>
    </submittedName>
</protein>
<gene>
    <name evidence="2" type="ORF">DDZ16_18730</name>
</gene>
<reference evidence="2 3" key="1">
    <citation type="submission" date="2018-05" db="EMBL/GenBank/DDBJ databases">
        <title>Marinilabilia rubrum sp. nov., isolated from saltern sediment.</title>
        <authorList>
            <person name="Zhang R."/>
        </authorList>
    </citation>
    <scope>NUCLEOTIDE SEQUENCE [LARGE SCALE GENOMIC DNA]</scope>
    <source>
        <strain evidence="2 3">WTE16</strain>
    </source>
</reference>
<evidence type="ECO:0000313" key="3">
    <source>
        <dbReference type="Proteomes" id="UP000244956"/>
    </source>
</evidence>